<dbReference type="InterPro" id="IPR003442">
    <property type="entry name" value="T6A_TsaE"/>
</dbReference>
<dbReference type="GO" id="GO:0002949">
    <property type="term" value="P:tRNA threonylcarbamoyladenosine modification"/>
    <property type="evidence" value="ECO:0007669"/>
    <property type="project" value="InterPro"/>
</dbReference>
<evidence type="ECO:0000256" key="9">
    <source>
        <dbReference type="ARBA" id="ARBA00022842"/>
    </source>
</evidence>
<evidence type="ECO:0000256" key="5">
    <source>
        <dbReference type="ARBA" id="ARBA00022694"/>
    </source>
</evidence>
<name>A0A940SY32_9ENTE</name>
<keyword evidence="4" id="KW-0963">Cytoplasm</keyword>
<dbReference type="Proteomes" id="UP000674938">
    <property type="component" value="Unassembled WGS sequence"/>
</dbReference>
<proteinExistence type="inferred from homology"/>
<dbReference type="Pfam" id="PF02367">
    <property type="entry name" value="TsaE"/>
    <property type="match status" value="1"/>
</dbReference>
<keyword evidence="9" id="KW-0460">Magnesium</keyword>
<dbReference type="GO" id="GO:0005524">
    <property type="term" value="F:ATP binding"/>
    <property type="evidence" value="ECO:0007669"/>
    <property type="project" value="UniProtKB-KW"/>
</dbReference>
<evidence type="ECO:0000256" key="8">
    <source>
        <dbReference type="ARBA" id="ARBA00022840"/>
    </source>
</evidence>
<sequence length="152" mass="16988">MKEIYLENELATQEMAEKIGAVLESGDCLVLTGELGAGKTTFTKGLARGLGIEQMVKSPTYTIVREYRKGRVPLFHMDVYRLEEGAADLGLDEYFEGDGVTIIEWGKLIEEELPTDYVELVLSYQAEVNSRQLKIYPGPKGQDLLARIEQAI</sequence>
<accession>A0A940SY32</accession>
<reference evidence="11" key="1">
    <citation type="submission" date="2020-12" db="EMBL/GenBank/DDBJ databases">
        <title>Vagococcus allomyrinae sp. nov. and Enterococcus lavae sp. nov., isolated from the larvae of Allomyrina dichotoma.</title>
        <authorList>
            <person name="Lee S.D."/>
        </authorList>
    </citation>
    <scope>NUCLEOTIDE SEQUENCE</scope>
    <source>
        <strain evidence="11">BWB3-3</strain>
    </source>
</reference>
<evidence type="ECO:0000313" key="12">
    <source>
        <dbReference type="Proteomes" id="UP000674938"/>
    </source>
</evidence>
<evidence type="ECO:0000313" key="11">
    <source>
        <dbReference type="EMBL" id="MBP1044006.1"/>
    </source>
</evidence>
<dbReference type="PANTHER" id="PTHR33540">
    <property type="entry name" value="TRNA THREONYLCARBAMOYLADENOSINE BIOSYNTHESIS PROTEIN TSAE"/>
    <property type="match status" value="1"/>
</dbReference>
<dbReference type="AlphaFoldDB" id="A0A940SY32"/>
<gene>
    <name evidence="11" type="primary">tsaE</name>
    <name evidence="11" type="ORF">I6N95_23635</name>
</gene>
<evidence type="ECO:0000256" key="4">
    <source>
        <dbReference type="ARBA" id="ARBA00022490"/>
    </source>
</evidence>
<evidence type="ECO:0000256" key="3">
    <source>
        <dbReference type="ARBA" id="ARBA00019010"/>
    </source>
</evidence>
<dbReference type="PANTHER" id="PTHR33540:SF2">
    <property type="entry name" value="TRNA THREONYLCARBAMOYLADENOSINE BIOSYNTHESIS PROTEIN TSAE"/>
    <property type="match status" value="1"/>
</dbReference>
<dbReference type="Gene3D" id="3.40.50.300">
    <property type="entry name" value="P-loop containing nucleotide triphosphate hydrolases"/>
    <property type="match status" value="1"/>
</dbReference>
<evidence type="ECO:0000256" key="10">
    <source>
        <dbReference type="ARBA" id="ARBA00032441"/>
    </source>
</evidence>
<comment type="subcellular location">
    <subcellularLocation>
        <location evidence="1">Cytoplasm</location>
    </subcellularLocation>
</comment>
<keyword evidence="8" id="KW-0067">ATP-binding</keyword>
<dbReference type="GO" id="GO:0046872">
    <property type="term" value="F:metal ion binding"/>
    <property type="evidence" value="ECO:0007669"/>
    <property type="project" value="UniProtKB-KW"/>
</dbReference>
<protein>
    <recommendedName>
        <fullName evidence="3">tRNA threonylcarbamoyladenosine biosynthesis protein TsaE</fullName>
    </recommendedName>
    <alternativeName>
        <fullName evidence="10">t(6)A37 threonylcarbamoyladenosine biosynthesis protein TsaE</fullName>
    </alternativeName>
</protein>
<evidence type="ECO:0000256" key="6">
    <source>
        <dbReference type="ARBA" id="ARBA00022723"/>
    </source>
</evidence>
<dbReference type="SUPFAM" id="SSF52540">
    <property type="entry name" value="P-loop containing nucleoside triphosphate hydrolases"/>
    <property type="match status" value="1"/>
</dbReference>
<keyword evidence="6" id="KW-0479">Metal-binding</keyword>
<organism evidence="11 12">
    <name type="scientific">Vagococcus allomyrinae</name>
    <dbReference type="NCBI Taxonomy" id="2794353"/>
    <lineage>
        <taxon>Bacteria</taxon>
        <taxon>Bacillati</taxon>
        <taxon>Bacillota</taxon>
        <taxon>Bacilli</taxon>
        <taxon>Lactobacillales</taxon>
        <taxon>Enterococcaceae</taxon>
        <taxon>Vagococcus</taxon>
    </lineage>
</organism>
<dbReference type="InterPro" id="IPR027417">
    <property type="entry name" value="P-loop_NTPase"/>
</dbReference>
<dbReference type="GO" id="GO:0005737">
    <property type="term" value="C:cytoplasm"/>
    <property type="evidence" value="ECO:0007669"/>
    <property type="project" value="UniProtKB-SubCell"/>
</dbReference>
<keyword evidence="12" id="KW-1185">Reference proteome</keyword>
<evidence type="ECO:0000256" key="2">
    <source>
        <dbReference type="ARBA" id="ARBA00007599"/>
    </source>
</evidence>
<keyword evidence="5" id="KW-0819">tRNA processing</keyword>
<comment type="similarity">
    <text evidence="2">Belongs to the TsaE family.</text>
</comment>
<dbReference type="EMBL" id="JAEEGA010000021">
    <property type="protein sequence ID" value="MBP1044006.1"/>
    <property type="molecule type" value="Genomic_DNA"/>
</dbReference>
<keyword evidence="7" id="KW-0547">Nucleotide-binding</keyword>
<comment type="caution">
    <text evidence="11">The sequence shown here is derived from an EMBL/GenBank/DDBJ whole genome shotgun (WGS) entry which is preliminary data.</text>
</comment>
<dbReference type="NCBIfam" id="TIGR00150">
    <property type="entry name" value="T6A_YjeE"/>
    <property type="match status" value="1"/>
</dbReference>
<evidence type="ECO:0000256" key="1">
    <source>
        <dbReference type="ARBA" id="ARBA00004496"/>
    </source>
</evidence>
<evidence type="ECO:0000256" key="7">
    <source>
        <dbReference type="ARBA" id="ARBA00022741"/>
    </source>
</evidence>
<dbReference type="RefSeq" id="WP_209532052.1">
    <property type="nucleotide sequence ID" value="NZ_JAEEGA010000021.1"/>
</dbReference>